<dbReference type="EMBL" id="FNDT01000017">
    <property type="protein sequence ID" value="SDI65288.1"/>
    <property type="molecule type" value="Genomic_DNA"/>
</dbReference>
<dbReference type="Gene3D" id="3.40.190.10">
    <property type="entry name" value="Periplasmic binding protein-like II"/>
    <property type="match status" value="1"/>
</dbReference>
<dbReference type="PROSITE" id="PS51257">
    <property type="entry name" value="PROKAR_LIPOPROTEIN"/>
    <property type="match status" value="1"/>
</dbReference>
<reference evidence="3 4" key="1">
    <citation type="submission" date="2016-10" db="EMBL/GenBank/DDBJ databases">
        <authorList>
            <person name="de Groot N.N."/>
        </authorList>
    </citation>
    <scope>NUCLEOTIDE SEQUENCE [LARGE SCALE GENOMIC DNA]</scope>
    <source>
        <strain evidence="3 4">NP_1H</strain>
    </source>
</reference>
<proteinExistence type="inferred from homology"/>
<evidence type="ECO:0000256" key="1">
    <source>
        <dbReference type="ARBA" id="ARBA00006987"/>
    </source>
</evidence>
<evidence type="ECO:0000256" key="2">
    <source>
        <dbReference type="SAM" id="SignalP"/>
    </source>
</evidence>
<keyword evidence="3" id="KW-0675">Receptor</keyword>
<dbReference type="STRING" id="335973.SAMN04488693_11720"/>
<dbReference type="SUPFAM" id="SSF53850">
    <property type="entry name" value="Periplasmic binding protein-like II"/>
    <property type="match status" value="1"/>
</dbReference>
<protein>
    <submittedName>
        <fullName evidence="3">Tripartite-type tricarboxylate transporter, receptor component TctC</fullName>
    </submittedName>
</protein>
<keyword evidence="2" id="KW-0732">Signal</keyword>
<name>A0A1G8MBG9_9MICC</name>
<dbReference type="Gene3D" id="3.40.190.150">
    <property type="entry name" value="Bordetella uptake gene, domain 1"/>
    <property type="match status" value="1"/>
</dbReference>
<keyword evidence="4" id="KW-1185">Reference proteome</keyword>
<dbReference type="PANTHER" id="PTHR42928:SF5">
    <property type="entry name" value="BLR1237 PROTEIN"/>
    <property type="match status" value="1"/>
</dbReference>
<dbReference type="PANTHER" id="PTHR42928">
    <property type="entry name" value="TRICARBOXYLATE-BINDING PROTEIN"/>
    <property type="match status" value="1"/>
</dbReference>
<sequence>MKSRRTFASIVGMIAVALAATGCGGGGGGGGEAGGGGAADEFPQKRLEYILPFDAGGESDITARLQQEKLAEVLGQTVNISYKPGGGGALGWSELTRMAPDGYKFMGSNLPHIILQPMLRDDAGYETEDLKQVYIFQSTPNALLVPADSDIQTLDDFIEAAKANPGAMSVGGSGDFSANHIGTLMLNDMAGIDVTYTPFSGTGTAVPALLGGHVDALMSYSPQISQLGDQVRAIAVATEERMPGLPDVPTFVEQGHDLVDGAYRGVSVPTDTPDDIVQKLADAFEEVNQDPELVTAFEEQAFVLENYGPEEAIELTEERKAVYEDLLTRLELVP</sequence>
<dbReference type="Proteomes" id="UP000199258">
    <property type="component" value="Unassembled WGS sequence"/>
</dbReference>
<dbReference type="CDD" id="cd07012">
    <property type="entry name" value="PBP2_Bug_TTT"/>
    <property type="match status" value="1"/>
</dbReference>
<comment type="similarity">
    <text evidence="1">Belongs to the UPF0065 (bug) family.</text>
</comment>
<dbReference type="RefSeq" id="WP_175460188.1">
    <property type="nucleotide sequence ID" value="NZ_FNDT01000017.1"/>
</dbReference>
<feature type="signal peptide" evidence="2">
    <location>
        <begin position="1"/>
        <end position="19"/>
    </location>
</feature>
<dbReference type="InterPro" id="IPR005064">
    <property type="entry name" value="BUG"/>
</dbReference>
<accession>A0A1G8MBG9</accession>
<dbReference type="AlphaFoldDB" id="A0A1G8MBG9"/>
<dbReference type="PIRSF" id="PIRSF017082">
    <property type="entry name" value="YflP"/>
    <property type="match status" value="1"/>
</dbReference>
<evidence type="ECO:0000313" key="4">
    <source>
        <dbReference type="Proteomes" id="UP000199258"/>
    </source>
</evidence>
<organism evidence="3 4">
    <name type="scientific">Arthrobacter subterraneus</name>
    <dbReference type="NCBI Taxonomy" id="335973"/>
    <lineage>
        <taxon>Bacteria</taxon>
        <taxon>Bacillati</taxon>
        <taxon>Actinomycetota</taxon>
        <taxon>Actinomycetes</taxon>
        <taxon>Micrococcales</taxon>
        <taxon>Micrococcaceae</taxon>
        <taxon>Arthrobacter</taxon>
    </lineage>
</organism>
<dbReference type="InterPro" id="IPR042100">
    <property type="entry name" value="Bug_dom1"/>
</dbReference>
<gene>
    <name evidence="3" type="ORF">SAMN04488693_11720</name>
</gene>
<dbReference type="Pfam" id="PF03401">
    <property type="entry name" value="TctC"/>
    <property type="match status" value="1"/>
</dbReference>
<evidence type="ECO:0000313" key="3">
    <source>
        <dbReference type="EMBL" id="SDI65288.1"/>
    </source>
</evidence>
<feature type="chain" id="PRO_5011546310" evidence="2">
    <location>
        <begin position="20"/>
        <end position="334"/>
    </location>
</feature>